<keyword evidence="7 12" id="KW-0067">ATP-binding</keyword>
<dbReference type="GO" id="GO:0005829">
    <property type="term" value="C:cytosol"/>
    <property type="evidence" value="ECO:0007669"/>
    <property type="project" value="TreeGrafter"/>
</dbReference>
<protein>
    <recommendedName>
        <fullName evidence="11 12">Replicative DNA helicase</fullName>
        <ecNumber evidence="11 12">5.6.2.3</ecNumber>
    </recommendedName>
</protein>
<dbReference type="PROSITE" id="PS51199">
    <property type="entry name" value="SF4_HELICASE"/>
    <property type="match status" value="1"/>
</dbReference>
<name>A0A1F6BLC0_9BACT</name>
<gene>
    <name evidence="14" type="ORF">A2110_01495</name>
</gene>
<evidence type="ECO:0000256" key="8">
    <source>
        <dbReference type="ARBA" id="ARBA00023125"/>
    </source>
</evidence>
<dbReference type="STRING" id="1798468.A2110_01495"/>
<dbReference type="GO" id="GO:0006269">
    <property type="term" value="P:DNA replication, synthesis of primer"/>
    <property type="evidence" value="ECO:0007669"/>
    <property type="project" value="UniProtKB-UniRule"/>
</dbReference>
<dbReference type="GO" id="GO:0005524">
    <property type="term" value="F:ATP binding"/>
    <property type="evidence" value="ECO:0007669"/>
    <property type="project" value="UniProtKB-UniRule"/>
</dbReference>
<reference evidence="14 15" key="1">
    <citation type="journal article" date="2016" name="Nat. Commun.">
        <title>Thousands of microbial genomes shed light on interconnected biogeochemical processes in an aquifer system.</title>
        <authorList>
            <person name="Anantharaman K."/>
            <person name="Brown C.T."/>
            <person name="Hug L.A."/>
            <person name="Sharon I."/>
            <person name="Castelle C.J."/>
            <person name="Probst A.J."/>
            <person name="Thomas B.C."/>
            <person name="Singh A."/>
            <person name="Wilkins M.J."/>
            <person name="Karaoz U."/>
            <person name="Brodie E.L."/>
            <person name="Williams K.H."/>
            <person name="Hubbard S.S."/>
            <person name="Banfield J.F."/>
        </authorList>
    </citation>
    <scope>NUCLEOTIDE SEQUENCE [LARGE SCALE GENOMIC DNA]</scope>
</reference>
<evidence type="ECO:0000256" key="4">
    <source>
        <dbReference type="ARBA" id="ARBA00022741"/>
    </source>
</evidence>
<comment type="caution">
    <text evidence="14">The sequence shown here is derived from an EMBL/GenBank/DDBJ whole genome shotgun (WGS) entry which is preliminary data.</text>
</comment>
<evidence type="ECO:0000256" key="10">
    <source>
        <dbReference type="ARBA" id="ARBA00048954"/>
    </source>
</evidence>
<dbReference type="GO" id="GO:0043139">
    <property type="term" value="F:5'-3' DNA helicase activity"/>
    <property type="evidence" value="ECO:0007669"/>
    <property type="project" value="UniProtKB-EC"/>
</dbReference>
<comment type="catalytic activity">
    <reaction evidence="10 12">
        <text>ATP + H2O = ADP + phosphate + H(+)</text>
        <dbReference type="Rhea" id="RHEA:13065"/>
        <dbReference type="ChEBI" id="CHEBI:15377"/>
        <dbReference type="ChEBI" id="CHEBI:15378"/>
        <dbReference type="ChEBI" id="CHEBI:30616"/>
        <dbReference type="ChEBI" id="CHEBI:43474"/>
        <dbReference type="ChEBI" id="CHEBI:456216"/>
        <dbReference type="EC" id="5.6.2.3"/>
    </reaction>
</comment>
<evidence type="ECO:0000313" key="14">
    <source>
        <dbReference type="EMBL" id="OGG37721.1"/>
    </source>
</evidence>
<dbReference type="EMBL" id="MFKH01000004">
    <property type="protein sequence ID" value="OGG37721.1"/>
    <property type="molecule type" value="Genomic_DNA"/>
</dbReference>
<sequence length="450" mass="50305">MPQQAKLPPQDLEAEMSVLGAVMLDTHAIVRVADALEPADFYAPAHRTIYEVIRSLFAKGEPIDALTVTAELKQRGKLEAVGGSDYLADLIEHVPTSAHVERYARIVHEHRVRRDLMTASAEISERAMGEQSFDKLIDSVEQRIFALSQQSRTARFVHLKEELPLAYERVEKLHAGDKEGRLRGIPTGFDGLDNLLSGFQESDLIILGARPSVGKTALSLDFARNAALRGKKVGICSLEMSSEQIVDRIIAAQAQIPLWRIRTGRLNDDDFALIQHALGELSDTPLYIEDSPSPNMIHLRSLARKLQLEHGLDLLIIDYIQLIMPMSGSDNMVQQMTEISRGLKSLARELKTPVLALSQLSRAVEQRGDKPRLSDLRESGSIEQDADVVMLLHRRKHGASDDDVDDEEQNQIEVNIAKHRNGPLGLVKLYFDAEKVSFRTIDTHHMDTNF</sequence>
<evidence type="ECO:0000256" key="6">
    <source>
        <dbReference type="ARBA" id="ARBA00022806"/>
    </source>
</evidence>
<dbReference type="EC" id="5.6.2.3" evidence="11 12"/>
<dbReference type="Pfam" id="PF03796">
    <property type="entry name" value="DnaB_C"/>
    <property type="match status" value="1"/>
</dbReference>
<feature type="domain" description="SF4 helicase" evidence="13">
    <location>
        <begin position="178"/>
        <end position="445"/>
    </location>
</feature>
<dbReference type="InterPro" id="IPR027417">
    <property type="entry name" value="P-loop_NTPase"/>
</dbReference>
<dbReference type="InterPro" id="IPR007693">
    <property type="entry name" value="DNA_helicase_DnaB-like_N"/>
</dbReference>
<dbReference type="InterPro" id="IPR007694">
    <property type="entry name" value="DNA_helicase_DnaB-like_C"/>
</dbReference>
<keyword evidence="5 12" id="KW-0378">Hydrolase</keyword>
<keyword evidence="3 12" id="KW-0235">DNA replication</keyword>
<evidence type="ECO:0000256" key="7">
    <source>
        <dbReference type="ARBA" id="ARBA00022840"/>
    </source>
</evidence>
<evidence type="ECO:0000256" key="5">
    <source>
        <dbReference type="ARBA" id="ARBA00022801"/>
    </source>
</evidence>
<keyword evidence="2 12" id="KW-0639">Primosome</keyword>
<dbReference type="GO" id="GO:0016887">
    <property type="term" value="F:ATP hydrolysis activity"/>
    <property type="evidence" value="ECO:0007669"/>
    <property type="project" value="RHEA"/>
</dbReference>
<keyword evidence="6 12" id="KW-0347">Helicase</keyword>
<dbReference type="SUPFAM" id="SSF52540">
    <property type="entry name" value="P-loop containing nucleoside triphosphate hydrolases"/>
    <property type="match status" value="1"/>
</dbReference>
<dbReference type="NCBIfam" id="TIGR00665">
    <property type="entry name" value="DnaB"/>
    <property type="match status" value="1"/>
</dbReference>
<keyword evidence="8 12" id="KW-0238">DNA-binding</keyword>
<evidence type="ECO:0000256" key="2">
    <source>
        <dbReference type="ARBA" id="ARBA00022515"/>
    </source>
</evidence>
<evidence type="ECO:0000256" key="3">
    <source>
        <dbReference type="ARBA" id="ARBA00022705"/>
    </source>
</evidence>
<evidence type="ECO:0000259" key="13">
    <source>
        <dbReference type="PROSITE" id="PS51199"/>
    </source>
</evidence>
<evidence type="ECO:0000313" key="15">
    <source>
        <dbReference type="Proteomes" id="UP000176273"/>
    </source>
</evidence>
<proteinExistence type="inferred from homology"/>
<dbReference type="CDD" id="cd00984">
    <property type="entry name" value="DnaB_C"/>
    <property type="match status" value="1"/>
</dbReference>
<evidence type="ECO:0000256" key="9">
    <source>
        <dbReference type="ARBA" id="ARBA00023235"/>
    </source>
</evidence>
<dbReference type="GO" id="GO:0003677">
    <property type="term" value="F:DNA binding"/>
    <property type="evidence" value="ECO:0007669"/>
    <property type="project" value="UniProtKB-UniRule"/>
</dbReference>
<dbReference type="InterPro" id="IPR007692">
    <property type="entry name" value="DNA_helicase_DnaB"/>
</dbReference>
<dbReference type="AlphaFoldDB" id="A0A1F6BLC0"/>
<comment type="similarity">
    <text evidence="1 12">Belongs to the helicase family. DnaB subfamily.</text>
</comment>
<accession>A0A1F6BLC0</accession>
<dbReference type="PANTHER" id="PTHR30153:SF2">
    <property type="entry name" value="REPLICATIVE DNA HELICASE"/>
    <property type="match status" value="1"/>
</dbReference>
<keyword evidence="9" id="KW-0413">Isomerase</keyword>
<dbReference type="Proteomes" id="UP000176273">
    <property type="component" value="Unassembled WGS sequence"/>
</dbReference>
<evidence type="ECO:0000256" key="1">
    <source>
        <dbReference type="ARBA" id="ARBA00008428"/>
    </source>
</evidence>
<dbReference type="InterPro" id="IPR036185">
    <property type="entry name" value="DNA_heli_DnaB-like_N_sf"/>
</dbReference>
<dbReference type="SUPFAM" id="SSF48024">
    <property type="entry name" value="N-terminal domain of DnaB helicase"/>
    <property type="match status" value="1"/>
</dbReference>
<dbReference type="InterPro" id="IPR016136">
    <property type="entry name" value="DNA_helicase_N/primase_C"/>
</dbReference>
<dbReference type="GO" id="GO:1990077">
    <property type="term" value="C:primosome complex"/>
    <property type="evidence" value="ECO:0007669"/>
    <property type="project" value="UniProtKB-UniRule"/>
</dbReference>
<dbReference type="PANTHER" id="PTHR30153">
    <property type="entry name" value="REPLICATIVE DNA HELICASE DNAB"/>
    <property type="match status" value="1"/>
</dbReference>
<dbReference type="Gene3D" id="3.40.50.300">
    <property type="entry name" value="P-loop containing nucleotide triphosphate hydrolases"/>
    <property type="match status" value="1"/>
</dbReference>
<dbReference type="Pfam" id="PF00772">
    <property type="entry name" value="DnaB"/>
    <property type="match status" value="1"/>
</dbReference>
<dbReference type="Gene3D" id="1.10.860.10">
    <property type="entry name" value="DNAb Helicase, Chain A"/>
    <property type="match status" value="1"/>
</dbReference>
<evidence type="ECO:0000256" key="11">
    <source>
        <dbReference type="NCBIfam" id="TIGR00665"/>
    </source>
</evidence>
<comment type="function">
    <text evidence="12">The main replicative DNA helicase, it participates in initiation and elongation during chromosome replication. Travels ahead of the DNA replisome, separating dsDNA into templates for DNA synthesis. A processive ATP-dependent 5'-3' DNA helicase it has DNA-dependent ATPase activity.</text>
</comment>
<keyword evidence="4 12" id="KW-0547">Nucleotide-binding</keyword>
<dbReference type="FunFam" id="1.10.860.10:FF:000001">
    <property type="entry name" value="Replicative DNA helicase"/>
    <property type="match status" value="1"/>
</dbReference>
<evidence type="ECO:0000256" key="12">
    <source>
        <dbReference type="RuleBase" id="RU362085"/>
    </source>
</evidence>
<organism evidence="14 15">
    <name type="scientific">Candidatus Jorgensenbacteria bacterium GWA1_54_12</name>
    <dbReference type="NCBI Taxonomy" id="1798468"/>
    <lineage>
        <taxon>Bacteria</taxon>
        <taxon>Candidatus Joergenseniibacteriota</taxon>
    </lineage>
</organism>